<evidence type="ECO:0000256" key="4">
    <source>
        <dbReference type="ARBA" id="ARBA00022989"/>
    </source>
</evidence>
<feature type="transmembrane region" description="Helical" evidence="6">
    <location>
        <begin position="333"/>
        <end position="353"/>
    </location>
</feature>
<gene>
    <name evidence="8" type="ORF">CHL78_004415</name>
</gene>
<dbReference type="InterPro" id="IPR013525">
    <property type="entry name" value="ABC2_TM"/>
</dbReference>
<name>A0A371J7Q4_9FIRM</name>
<dbReference type="InterPro" id="IPR051449">
    <property type="entry name" value="ABC-2_transporter_component"/>
</dbReference>
<dbReference type="Pfam" id="PF12698">
    <property type="entry name" value="ABC2_membrane_3"/>
    <property type="match status" value="1"/>
</dbReference>
<dbReference type="AlphaFoldDB" id="A0A371J7Q4"/>
<accession>A0A371J7Q4</accession>
<keyword evidence="9" id="KW-1185">Reference proteome</keyword>
<evidence type="ECO:0000256" key="3">
    <source>
        <dbReference type="ARBA" id="ARBA00022692"/>
    </source>
</evidence>
<organism evidence="8 9">
    <name type="scientific">Romboutsia weinsteinii</name>
    <dbReference type="NCBI Taxonomy" id="2020949"/>
    <lineage>
        <taxon>Bacteria</taxon>
        <taxon>Bacillati</taxon>
        <taxon>Bacillota</taxon>
        <taxon>Clostridia</taxon>
        <taxon>Peptostreptococcales</taxon>
        <taxon>Peptostreptococcaceae</taxon>
        <taxon>Romboutsia</taxon>
    </lineage>
</organism>
<feature type="transmembrane region" description="Helical" evidence="6">
    <location>
        <begin position="18"/>
        <end position="40"/>
    </location>
</feature>
<feature type="domain" description="ABC-2 type transporter transmembrane" evidence="7">
    <location>
        <begin position="23"/>
        <end position="352"/>
    </location>
</feature>
<dbReference type="PANTHER" id="PTHR30294">
    <property type="entry name" value="MEMBRANE COMPONENT OF ABC TRANSPORTER YHHJ-RELATED"/>
    <property type="match status" value="1"/>
</dbReference>
<dbReference type="PANTHER" id="PTHR30294:SF29">
    <property type="entry name" value="MULTIDRUG ABC TRANSPORTER PERMEASE YBHS-RELATED"/>
    <property type="match status" value="1"/>
</dbReference>
<keyword evidence="5 6" id="KW-0472">Membrane</keyword>
<keyword evidence="2" id="KW-1003">Cell membrane</keyword>
<evidence type="ECO:0000313" key="8">
    <source>
        <dbReference type="EMBL" id="RDY28784.1"/>
    </source>
</evidence>
<evidence type="ECO:0000256" key="1">
    <source>
        <dbReference type="ARBA" id="ARBA00004651"/>
    </source>
</evidence>
<protein>
    <submittedName>
        <fullName evidence="8">ABC transporter permease</fullName>
    </submittedName>
</protein>
<dbReference type="GO" id="GO:0005886">
    <property type="term" value="C:plasma membrane"/>
    <property type="evidence" value="ECO:0007669"/>
    <property type="project" value="UniProtKB-SubCell"/>
</dbReference>
<feature type="transmembrane region" description="Helical" evidence="6">
    <location>
        <begin position="218"/>
        <end position="239"/>
    </location>
</feature>
<reference evidence="8 9" key="1">
    <citation type="journal article" date="2017" name="Genome Announc.">
        <title>Draft Genome Sequence of Romboutsia weinsteinii sp. nov. Strain CCRI-19649(T) Isolated from Surface Water.</title>
        <authorList>
            <person name="Maheux A.F."/>
            <person name="Boudreau D.K."/>
            <person name="Berube E."/>
            <person name="Boissinot M."/>
            <person name="Cantin P."/>
            <person name="Raymond F."/>
            <person name="Corbeil J."/>
            <person name="Omar R.F."/>
            <person name="Bergeron M.G."/>
        </authorList>
    </citation>
    <scope>NUCLEOTIDE SEQUENCE [LARGE SCALE GENOMIC DNA]</scope>
    <source>
        <strain evidence="8 9">CCRI-19649</strain>
    </source>
</reference>
<keyword evidence="4 6" id="KW-1133">Transmembrane helix</keyword>
<proteinExistence type="predicted"/>
<sequence length="362" mass="41120">MRLFATIKMLFKSIKNTFLLNIVYFIALPLGLAWFMGLVLDSEFNNPIETETTPIVITNNDNSAMSNNLSEFLKEDLSSIVSIVDNEKDADIEIIIPNDYEKNLLSSQACSIDIKELNTKSGIINILQNILDDYHENVYLNSIASSTEVNEIFNKYSLKTSYLEANNTPDSYEYFATSFIVFLVLMFIMNNTAGSYLGESNGLNKRTFSLPISRLSALCYDCIGSSIYSFLFLMLYVIVYRLLNISFDGNFIILTTLCLVSSLLISSCSSFISTFFSKKIGSTVFYIIMILQMIFGGMFIPIDMTSKWIKISPFYLVNDMFSSFNEYNNWESIATSSLICVILSLILFVASAIKEKYSWREF</sequence>
<dbReference type="RefSeq" id="WP_094366601.1">
    <property type="nucleotide sequence ID" value="NZ_NOJY02000005.1"/>
</dbReference>
<feature type="transmembrane region" description="Helical" evidence="6">
    <location>
        <begin position="284"/>
        <end position="302"/>
    </location>
</feature>
<feature type="transmembrane region" description="Helical" evidence="6">
    <location>
        <begin position="174"/>
        <end position="197"/>
    </location>
</feature>
<evidence type="ECO:0000256" key="2">
    <source>
        <dbReference type="ARBA" id="ARBA00022475"/>
    </source>
</evidence>
<evidence type="ECO:0000259" key="7">
    <source>
        <dbReference type="Pfam" id="PF12698"/>
    </source>
</evidence>
<keyword evidence="3 6" id="KW-0812">Transmembrane</keyword>
<comment type="subcellular location">
    <subcellularLocation>
        <location evidence="1">Cell membrane</location>
        <topology evidence="1">Multi-pass membrane protein</topology>
    </subcellularLocation>
</comment>
<evidence type="ECO:0000313" key="9">
    <source>
        <dbReference type="Proteomes" id="UP000215694"/>
    </source>
</evidence>
<dbReference type="OrthoDB" id="1897891at2"/>
<comment type="caution">
    <text evidence="8">The sequence shown here is derived from an EMBL/GenBank/DDBJ whole genome shotgun (WGS) entry which is preliminary data.</text>
</comment>
<evidence type="ECO:0000256" key="6">
    <source>
        <dbReference type="SAM" id="Phobius"/>
    </source>
</evidence>
<evidence type="ECO:0000256" key="5">
    <source>
        <dbReference type="ARBA" id="ARBA00023136"/>
    </source>
</evidence>
<dbReference type="EMBL" id="NOJY02000005">
    <property type="protein sequence ID" value="RDY28784.1"/>
    <property type="molecule type" value="Genomic_DNA"/>
</dbReference>
<feature type="transmembrane region" description="Helical" evidence="6">
    <location>
        <begin position="251"/>
        <end position="272"/>
    </location>
</feature>
<dbReference type="Proteomes" id="UP000215694">
    <property type="component" value="Unassembled WGS sequence"/>
</dbReference>
<dbReference type="GO" id="GO:0140359">
    <property type="term" value="F:ABC-type transporter activity"/>
    <property type="evidence" value="ECO:0007669"/>
    <property type="project" value="InterPro"/>
</dbReference>